<evidence type="ECO:0000313" key="19">
    <source>
        <dbReference type="Proteomes" id="UP001168575"/>
    </source>
</evidence>
<dbReference type="Gene3D" id="1.10.3810.10">
    <property type="entry name" value="Biosynthetic peptidoglycan transglycosylase-like"/>
    <property type="match status" value="1"/>
</dbReference>
<gene>
    <name evidence="18" type="ORF">Q3982_06005</name>
</gene>
<dbReference type="InterPro" id="IPR023346">
    <property type="entry name" value="Lysozyme-like_dom_sf"/>
</dbReference>
<keyword evidence="7" id="KW-0378">Hydrolase</keyword>
<keyword evidence="8" id="KW-0133">Cell shape</keyword>
<keyword evidence="9" id="KW-0573">Peptidoglycan synthesis</keyword>
<comment type="catalytic activity">
    <reaction evidence="13">
        <text>[GlcNAc-(1-&gt;4)-Mur2Ac(oyl-L-Ala-gamma-D-Glu-L-Lys-D-Ala-D-Ala)](n)-di-trans,octa-cis-undecaprenyl diphosphate + beta-D-GlcNAc-(1-&gt;4)-Mur2Ac(oyl-L-Ala-gamma-D-Glu-L-Lys-D-Ala-D-Ala)-di-trans,octa-cis-undecaprenyl diphosphate = [GlcNAc-(1-&gt;4)-Mur2Ac(oyl-L-Ala-gamma-D-Glu-L-Lys-D-Ala-D-Ala)](n+1)-di-trans,octa-cis-undecaprenyl diphosphate + di-trans,octa-cis-undecaprenyl diphosphate + H(+)</text>
        <dbReference type="Rhea" id="RHEA:23708"/>
        <dbReference type="Rhea" id="RHEA-COMP:9602"/>
        <dbReference type="Rhea" id="RHEA-COMP:9603"/>
        <dbReference type="ChEBI" id="CHEBI:15378"/>
        <dbReference type="ChEBI" id="CHEBI:58405"/>
        <dbReference type="ChEBI" id="CHEBI:60033"/>
        <dbReference type="ChEBI" id="CHEBI:78435"/>
        <dbReference type="EC" id="2.4.99.28"/>
    </reaction>
</comment>
<evidence type="ECO:0000256" key="15">
    <source>
        <dbReference type="SAM" id="Phobius"/>
    </source>
</evidence>
<dbReference type="GO" id="GO:0030288">
    <property type="term" value="C:outer membrane-bounded periplasmic space"/>
    <property type="evidence" value="ECO:0007669"/>
    <property type="project" value="TreeGrafter"/>
</dbReference>
<dbReference type="GO" id="GO:0008955">
    <property type="term" value="F:peptidoglycan glycosyltransferase activity"/>
    <property type="evidence" value="ECO:0007669"/>
    <property type="project" value="UniProtKB-EC"/>
</dbReference>
<dbReference type="InterPro" id="IPR012338">
    <property type="entry name" value="Beta-lactam/transpept-like"/>
</dbReference>
<evidence type="ECO:0000313" key="18">
    <source>
        <dbReference type="EMBL" id="MDO4842214.1"/>
    </source>
</evidence>
<dbReference type="Gene3D" id="3.40.710.10">
    <property type="entry name" value="DD-peptidase/beta-lactamase superfamily"/>
    <property type="match status" value="1"/>
</dbReference>
<evidence type="ECO:0000259" key="16">
    <source>
        <dbReference type="Pfam" id="PF00905"/>
    </source>
</evidence>
<evidence type="ECO:0000256" key="10">
    <source>
        <dbReference type="ARBA" id="ARBA00023268"/>
    </source>
</evidence>
<evidence type="ECO:0000256" key="14">
    <source>
        <dbReference type="SAM" id="MobiDB-lite"/>
    </source>
</evidence>
<keyword evidence="15" id="KW-0812">Transmembrane</keyword>
<dbReference type="Proteomes" id="UP001168575">
    <property type="component" value="Unassembled WGS sequence"/>
</dbReference>
<accession>A0AA43RI31</accession>
<feature type="compositionally biased region" description="Gly residues" evidence="14">
    <location>
        <begin position="675"/>
        <end position="707"/>
    </location>
</feature>
<comment type="similarity">
    <text evidence="2">In the N-terminal section; belongs to the glycosyltransferase 51 family.</text>
</comment>
<dbReference type="InterPro" id="IPR001264">
    <property type="entry name" value="Glyco_trans_51"/>
</dbReference>
<dbReference type="SUPFAM" id="SSF56601">
    <property type="entry name" value="beta-lactamase/transpeptidase-like"/>
    <property type="match status" value="1"/>
</dbReference>
<dbReference type="GO" id="GO:0006508">
    <property type="term" value="P:proteolysis"/>
    <property type="evidence" value="ECO:0007669"/>
    <property type="project" value="UniProtKB-KW"/>
</dbReference>
<reference evidence="18" key="1">
    <citation type="submission" date="2023-07" db="EMBL/GenBank/DDBJ databases">
        <title>Between Cages and Wild: Unraveling the Impact of Captivity on Animal Microbiomes and Antimicrobial Resistance.</title>
        <authorList>
            <person name="Schmartz G.P."/>
            <person name="Rehner J."/>
            <person name="Schuff M.J."/>
            <person name="Becker S.L."/>
            <person name="Kravczyk M."/>
            <person name="Gurevich A."/>
            <person name="Francke R."/>
            <person name="Mueller R."/>
            <person name="Keller V."/>
            <person name="Keller A."/>
        </authorList>
    </citation>
    <scope>NUCLEOTIDE SEQUENCE</scope>
    <source>
        <strain evidence="18">S12M_St_49</strain>
    </source>
</reference>
<evidence type="ECO:0000256" key="12">
    <source>
        <dbReference type="ARBA" id="ARBA00034000"/>
    </source>
</evidence>
<keyword evidence="10" id="KW-0511">Multifunctional enzyme</keyword>
<evidence type="ECO:0000259" key="17">
    <source>
        <dbReference type="Pfam" id="PF00912"/>
    </source>
</evidence>
<proteinExistence type="inferred from homology"/>
<dbReference type="InterPro" id="IPR050396">
    <property type="entry name" value="Glycosyltr_51/Transpeptidase"/>
</dbReference>
<keyword evidence="3" id="KW-0121">Carboxypeptidase</keyword>
<dbReference type="GO" id="GO:0009252">
    <property type="term" value="P:peptidoglycan biosynthetic process"/>
    <property type="evidence" value="ECO:0007669"/>
    <property type="project" value="UniProtKB-KW"/>
</dbReference>
<dbReference type="Pfam" id="PF00905">
    <property type="entry name" value="Transpeptidase"/>
    <property type="match status" value="1"/>
</dbReference>
<sequence length="707" mass="75405">MASRALKKRKHIRKHDIKSAVLVVLFSLLGLMIVGGIGVYFVCDSWLKDIPDYSNLNELNNPVTSKVYASDGETLLAEFQLENRTPVSLDQVSEYVVKGTVATEDERFYTHNGFDITGTARAAVNNILGGSLEGASTITMQLARNTVISDEMQDISFKRKVREIYISIKMEQLYSKDEILQLYLNTINYGNGAYGIQAASQRYFSKNANELTLNEAATLIGIPQSPTYNNPIDNMENCLERRNTVLDRMVSNNVITQAEADEVKAQEITLNPSEPTQTGILKYPYFTSYVRNQLTNNAEKYGLSSADLFSNGLNVITTLDLSAQEAIDSASEDKADSTGFQVAGVAVDPSNGYIKAIHGQGNYDESQVNLVTGDGTNGRQVGSSFKVFTLVAAIEAGISPDTMIDCGTSIVMNGSTIYNYGNANYGTRSIASALAISSNTGFVRLCNYVTPEKVIEVARRMGITSDLPDVPTLTLGVASITPLQMATAYACIANGGTYYEPECVMEVTDNNGKVLVDNTNPEGKKAMSAETAHAACEAMKTVVTSGTGTAARPATQTAAGKSGTTEDFKDSWWIGITPQISAAFWMGDFTENYSDARSCTATVESTFKVFIDSYLGYVNESFPEASNPPYISNFYDSTNHIGGSSYSSSSSSSNSNSESESRTNNNSGNAASGTGTQGGDTSGGTTPSGGGESGGGDSGGGGETPSA</sequence>
<dbReference type="AlphaFoldDB" id="A0AA43RI31"/>
<feature type="compositionally biased region" description="Low complexity" evidence="14">
    <location>
        <begin position="644"/>
        <end position="674"/>
    </location>
</feature>
<evidence type="ECO:0000256" key="7">
    <source>
        <dbReference type="ARBA" id="ARBA00022801"/>
    </source>
</evidence>
<dbReference type="PANTHER" id="PTHR32282">
    <property type="entry name" value="BINDING PROTEIN TRANSPEPTIDASE, PUTATIVE-RELATED"/>
    <property type="match status" value="1"/>
</dbReference>
<keyword evidence="4" id="KW-0645">Protease</keyword>
<evidence type="ECO:0000256" key="2">
    <source>
        <dbReference type="ARBA" id="ARBA00007739"/>
    </source>
</evidence>
<evidence type="ECO:0000256" key="3">
    <source>
        <dbReference type="ARBA" id="ARBA00022645"/>
    </source>
</evidence>
<evidence type="ECO:0000256" key="5">
    <source>
        <dbReference type="ARBA" id="ARBA00022676"/>
    </source>
</evidence>
<dbReference type="GO" id="GO:0009002">
    <property type="term" value="F:serine-type D-Ala-D-Ala carboxypeptidase activity"/>
    <property type="evidence" value="ECO:0007669"/>
    <property type="project" value="UniProtKB-EC"/>
</dbReference>
<comment type="catalytic activity">
    <reaction evidence="12">
        <text>Preferential cleavage: (Ac)2-L-Lys-D-Ala-|-D-Ala. Also transpeptidation of peptidyl-alanyl moieties that are N-acyl substituents of D-alanine.</text>
        <dbReference type="EC" id="3.4.16.4"/>
    </reaction>
</comment>
<feature type="domain" description="Penicillin-binding protein transpeptidase" evidence="16">
    <location>
        <begin position="344"/>
        <end position="580"/>
    </location>
</feature>
<keyword evidence="15" id="KW-0472">Membrane</keyword>
<evidence type="ECO:0000256" key="8">
    <source>
        <dbReference type="ARBA" id="ARBA00022960"/>
    </source>
</evidence>
<organism evidence="18 19">
    <name type="scientific">Phoenicibacter congonensis</name>
    <dbReference type="NCBI Taxonomy" id="1944646"/>
    <lineage>
        <taxon>Bacteria</taxon>
        <taxon>Bacillati</taxon>
        <taxon>Actinomycetota</taxon>
        <taxon>Coriobacteriia</taxon>
        <taxon>Eggerthellales</taxon>
        <taxon>Eggerthellaceae</taxon>
        <taxon>Phoenicibacter</taxon>
    </lineage>
</organism>
<dbReference type="EMBL" id="JAUMVS010000116">
    <property type="protein sequence ID" value="MDO4842214.1"/>
    <property type="molecule type" value="Genomic_DNA"/>
</dbReference>
<comment type="caution">
    <text evidence="18">The sequence shown here is derived from an EMBL/GenBank/DDBJ whole genome shotgun (WGS) entry which is preliminary data.</text>
</comment>
<dbReference type="FunFam" id="1.10.3810.10:FF:000001">
    <property type="entry name" value="Penicillin-binding protein 1A"/>
    <property type="match status" value="1"/>
</dbReference>
<evidence type="ECO:0000256" key="4">
    <source>
        <dbReference type="ARBA" id="ARBA00022670"/>
    </source>
</evidence>
<dbReference type="GO" id="GO:0071555">
    <property type="term" value="P:cell wall organization"/>
    <property type="evidence" value="ECO:0007669"/>
    <property type="project" value="UniProtKB-KW"/>
</dbReference>
<dbReference type="InterPro" id="IPR001460">
    <property type="entry name" value="PCN-bd_Tpept"/>
</dbReference>
<keyword evidence="19" id="KW-1185">Reference proteome</keyword>
<keyword evidence="6" id="KW-0808">Transferase</keyword>
<feature type="region of interest" description="Disordered" evidence="14">
    <location>
        <begin position="643"/>
        <end position="707"/>
    </location>
</feature>
<keyword evidence="15" id="KW-1133">Transmembrane helix</keyword>
<feature type="domain" description="Glycosyl transferase family 51" evidence="17">
    <location>
        <begin position="75"/>
        <end position="249"/>
    </location>
</feature>
<dbReference type="Pfam" id="PF00912">
    <property type="entry name" value="Transgly"/>
    <property type="match status" value="1"/>
</dbReference>
<comment type="similarity">
    <text evidence="1">In the C-terminal section; belongs to the transpeptidase family.</text>
</comment>
<protein>
    <submittedName>
        <fullName evidence="18">Transglycosylase domain-containing protein</fullName>
    </submittedName>
</protein>
<evidence type="ECO:0000256" key="6">
    <source>
        <dbReference type="ARBA" id="ARBA00022679"/>
    </source>
</evidence>
<dbReference type="PANTHER" id="PTHR32282:SF33">
    <property type="entry name" value="PEPTIDOGLYCAN GLYCOSYLTRANSFERASE"/>
    <property type="match status" value="1"/>
</dbReference>
<evidence type="ECO:0000256" key="1">
    <source>
        <dbReference type="ARBA" id="ARBA00007090"/>
    </source>
</evidence>
<name>A0AA43RI31_9ACTN</name>
<dbReference type="GO" id="GO:0008360">
    <property type="term" value="P:regulation of cell shape"/>
    <property type="evidence" value="ECO:0007669"/>
    <property type="project" value="UniProtKB-KW"/>
</dbReference>
<dbReference type="InterPro" id="IPR036950">
    <property type="entry name" value="PBP_transglycosylase"/>
</dbReference>
<evidence type="ECO:0000256" key="13">
    <source>
        <dbReference type="ARBA" id="ARBA00049902"/>
    </source>
</evidence>
<dbReference type="GO" id="GO:0008658">
    <property type="term" value="F:penicillin binding"/>
    <property type="evidence" value="ECO:0007669"/>
    <property type="project" value="InterPro"/>
</dbReference>
<evidence type="ECO:0000256" key="11">
    <source>
        <dbReference type="ARBA" id="ARBA00023316"/>
    </source>
</evidence>
<feature type="transmembrane region" description="Helical" evidence="15">
    <location>
        <begin position="20"/>
        <end position="42"/>
    </location>
</feature>
<evidence type="ECO:0000256" key="9">
    <source>
        <dbReference type="ARBA" id="ARBA00022984"/>
    </source>
</evidence>
<dbReference type="SUPFAM" id="SSF53955">
    <property type="entry name" value="Lysozyme-like"/>
    <property type="match status" value="1"/>
</dbReference>
<keyword evidence="11" id="KW-0961">Cell wall biogenesis/degradation</keyword>
<keyword evidence="5" id="KW-0328">Glycosyltransferase</keyword>